<sequence length="156" mass="16734">MGPLIPKRIFVAGRILAGLNQREMASLAGLTRHAILQAEKGQASHSVLNALVSALHRNGVGIRYPDGALGFGVYFLKPSERLPSQVLVAGRELAGLTQQQLAAESRHNRRTVVRAEGGNASPPTMADLVEALERSGVRLVYPDERNGYGVCELLDA</sequence>
<name>A0ABR6IU59_9HYPH</name>
<dbReference type="InterPro" id="IPR010982">
    <property type="entry name" value="Lambda_DNA-bd_dom_sf"/>
</dbReference>
<dbReference type="Gene3D" id="1.10.260.40">
    <property type="entry name" value="lambda repressor-like DNA-binding domains"/>
    <property type="match status" value="2"/>
</dbReference>
<reference evidence="2 3" key="1">
    <citation type="submission" date="2020-08" db="EMBL/GenBank/DDBJ databases">
        <title>Genomic Encyclopedia of Type Strains, Phase IV (KMG-V): Genome sequencing to study the core and pangenomes of soil and plant-associated prokaryotes.</title>
        <authorList>
            <person name="Whitman W."/>
        </authorList>
    </citation>
    <scope>NUCLEOTIDE SEQUENCE [LARGE SCALE GENOMIC DNA]</scope>
    <source>
        <strain evidence="2 3">SEMIA 4087</strain>
    </source>
</reference>
<comment type="caution">
    <text evidence="2">The sequence shown here is derived from an EMBL/GenBank/DDBJ whole genome shotgun (WGS) entry which is preliminary data.</text>
</comment>
<dbReference type="SUPFAM" id="SSF47413">
    <property type="entry name" value="lambda repressor-like DNA-binding domains"/>
    <property type="match status" value="2"/>
</dbReference>
<evidence type="ECO:0000313" key="3">
    <source>
        <dbReference type="Proteomes" id="UP000551353"/>
    </source>
</evidence>
<dbReference type="EMBL" id="JACIFX010000006">
    <property type="protein sequence ID" value="MBB4231004.1"/>
    <property type="molecule type" value="Genomic_DNA"/>
</dbReference>
<dbReference type="GO" id="GO:0003677">
    <property type="term" value="F:DNA binding"/>
    <property type="evidence" value="ECO:0007669"/>
    <property type="project" value="UniProtKB-KW"/>
</dbReference>
<evidence type="ECO:0000313" key="2">
    <source>
        <dbReference type="EMBL" id="MBB4231004.1"/>
    </source>
</evidence>
<accession>A0ABR6IU59</accession>
<organism evidence="2 3">
    <name type="scientific">Rhizobium mongolense</name>
    <dbReference type="NCBI Taxonomy" id="57676"/>
    <lineage>
        <taxon>Bacteria</taxon>
        <taxon>Pseudomonadati</taxon>
        <taxon>Pseudomonadota</taxon>
        <taxon>Alphaproteobacteria</taxon>
        <taxon>Hyphomicrobiales</taxon>
        <taxon>Rhizobiaceae</taxon>
        <taxon>Rhizobium/Agrobacterium group</taxon>
        <taxon>Rhizobium</taxon>
    </lineage>
</organism>
<proteinExistence type="predicted"/>
<evidence type="ECO:0000259" key="1">
    <source>
        <dbReference type="PROSITE" id="PS50943"/>
    </source>
</evidence>
<keyword evidence="3" id="KW-1185">Reference proteome</keyword>
<protein>
    <submittedName>
        <fullName evidence="2">DNA-binding XRE family transcriptional regulator</fullName>
    </submittedName>
</protein>
<dbReference type="RefSeq" id="WP_145611948.1">
    <property type="nucleotide sequence ID" value="NZ_JACIFX010000006.1"/>
</dbReference>
<gene>
    <name evidence="2" type="ORF">GGD56_004870</name>
</gene>
<feature type="domain" description="HTH cro/C1-type" evidence="1">
    <location>
        <begin position="87"/>
        <end position="139"/>
    </location>
</feature>
<dbReference type="InterPro" id="IPR001387">
    <property type="entry name" value="Cro/C1-type_HTH"/>
</dbReference>
<dbReference type="CDD" id="cd00093">
    <property type="entry name" value="HTH_XRE"/>
    <property type="match status" value="1"/>
</dbReference>
<dbReference type="SMART" id="SM00530">
    <property type="entry name" value="HTH_XRE"/>
    <property type="match status" value="2"/>
</dbReference>
<keyword evidence="2" id="KW-0238">DNA-binding</keyword>
<dbReference type="PROSITE" id="PS50943">
    <property type="entry name" value="HTH_CROC1"/>
    <property type="match status" value="1"/>
</dbReference>
<dbReference type="Proteomes" id="UP000551353">
    <property type="component" value="Unassembled WGS sequence"/>
</dbReference>